<dbReference type="EMBL" id="CP036525">
    <property type="protein sequence ID" value="QDT06881.1"/>
    <property type="molecule type" value="Genomic_DNA"/>
</dbReference>
<evidence type="ECO:0000313" key="3">
    <source>
        <dbReference type="Proteomes" id="UP000318538"/>
    </source>
</evidence>
<evidence type="ECO:0000256" key="1">
    <source>
        <dbReference type="SAM" id="Phobius"/>
    </source>
</evidence>
<accession>A0A517NIC2</accession>
<sequence length="29" mass="3200">MNVDAIHTALGLTFTFVWLLVGQILVGNR</sequence>
<keyword evidence="3" id="KW-1185">Reference proteome</keyword>
<keyword evidence="1" id="KW-0472">Membrane</keyword>
<proteinExistence type="predicted"/>
<keyword evidence="1" id="KW-0812">Transmembrane</keyword>
<evidence type="ECO:0000313" key="2">
    <source>
        <dbReference type="EMBL" id="QDT06881.1"/>
    </source>
</evidence>
<reference evidence="2 3" key="1">
    <citation type="submission" date="2019-02" db="EMBL/GenBank/DDBJ databases">
        <title>Deep-cultivation of Planctomycetes and their phenomic and genomic characterization uncovers novel biology.</title>
        <authorList>
            <person name="Wiegand S."/>
            <person name="Jogler M."/>
            <person name="Boedeker C."/>
            <person name="Pinto D."/>
            <person name="Vollmers J."/>
            <person name="Rivas-Marin E."/>
            <person name="Kohn T."/>
            <person name="Peeters S.H."/>
            <person name="Heuer A."/>
            <person name="Rast P."/>
            <person name="Oberbeckmann S."/>
            <person name="Bunk B."/>
            <person name="Jeske O."/>
            <person name="Meyerdierks A."/>
            <person name="Storesund J.E."/>
            <person name="Kallscheuer N."/>
            <person name="Luecker S."/>
            <person name="Lage O.M."/>
            <person name="Pohl T."/>
            <person name="Merkel B.J."/>
            <person name="Hornburger P."/>
            <person name="Mueller R.-W."/>
            <person name="Bruemmer F."/>
            <person name="Labrenz M."/>
            <person name="Spormann A.M."/>
            <person name="Op den Camp H."/>
            <person name="Overmann J."/>
            <person name="Amann R."/>
            <person name="Jetten M.S.M."/>
            <person name="Mascher T."/>
            <person name="Medema M.H."/>
            <person name="Devos D.P."/>
            <person name="Kaster A.-K."/>
            <person name="Ovreas L."/>
            <person name="Rohde M."/>
            <person name="Galperin M.Y."/>
            <person name="Jogler C."/>
        </authorList>
    </citation>
    <scope>NUCLEOTIDE SEQUENCE [LARGE SCALE GENOMIC DNA]</scope>
    <source>
        <strain evidence="2 3">K22_7</strain>
    </source>
</reference>
<gene>
    <name evidence="2" type="ORF">K227x_53030</name>
</gene>
<dbReference type="KEGG" id="rlc:K227x_53030"/>
<dbReference type="Proteomes" id="UP000318538">
    <property type="component" value="Chromosome"/>
</dbReference>
<organism evidence="2 3">
    <name type="scientific">Rubripirellula lacrimiformis</name>
    <dbReference type="NCBI Taxonomy" id="1930273"/>
    <lineage>
        <taxon>Bacteria</taxon>
        <taxon>Pseudomonadati</taxon>
        <taxon>Planctomycetota</taxon>
        <taxon>Planctomycetia</taxon>
        <taxon>Pirellulales</taxon>
        <taxon>Pirellulaceae</taxon>
        <taxon>Rubripirellula</taxon>
    </lineage>
</organism>
<keyword evidence="1" id="KW-1133">Transmembrane helix</keyword>
<feature type="transmembrane region" description="Helical" evidence="1">
    <location>
        <begin position="6"/>
        <end position="26"/>
    </location>
</feature>
<protein>
    <submittedName>
        <fullName evidence="2">Uncharacterized protein</fullName>
    </submittedName>
</protein>
<dbReference type="AlphaFoldDB" id="A0A517NIC2"/>
<name>A0A517NIC2_9BACT</name>